<comment type="caution">
    <text evidence="1">The sequence shown here is derived from an EMBL/GenBank/DDBJ whole genome shotgun (WGS) entry which is preliminary data.</text>
</comment>
<protein>
    <submittedName>
        <fullName evidence="1">DUF2138 family protein</fullName>
    </submittedName>
</protein>
<evidence type="ECO:0000313" key="1">
    <source>
        <dbReference type="EMBL" id="MBC3919073.1"/>
    </source>
</evidence>
<organism evidence="1 2">
    <name type="scientific">Undibacterium hunanense</name>
    <dbReference type="NCBI Taxonomy" id="2762292"/>
    <lineage>
        <taxon>Bacteria</taxon>
        <taxon>Pseudomonadati</taxon>
        <taxon>Pseudomonadota</taxon>
        <taxon>Betaproteobacteria</taxon>
        <taxon>Burkholderiales</taxon>
        <taxon>Oxalobacteraceae</taxon>
        <taxon>Undibacterium</taxon>
    </lineage>
</organism>
<dbReference type="Proteomes" id="UP000650424">
    <property type="component" value="Unassembled WGS sequence"/>
</dbReference>
<proteinExistence type="predicted"/>
<gene>
    <name evidence="1" type="ORF">H8L32_16400</name>
</gene>
<dbReference type="RefSeq" id="WP_186948341.1">
    <property type="nucleotide sequence ID" value="NZ_JACOGF010000008.1"/>
</dbReference>
<dbReference type="Pfam" id="PF09909">
    <property type="entry name" value="DUF2138"/>
    <property type="match status" value="2"/>
</dbReference>
<name>A0ABR6ZU40_9BURK</name>
<dbReference type="InterPro" id="IPR018671">
    <property type="entry name" value="DUF2138"/>
</dbReference>
<evidence type="ECO:0000313" key="2">
    <source>
        <dbReference type="Proteomes" id="UP000650424"/>
    </source>
</evidence>
<sequence>MRRIWIVTGTVVTVAAAAVAYQLGKHWKDYNYVGGRLKVDMSRPDALIRTTSLSKLPRDLLRVPIAKDVLTEDLAFYYEQNEDRMGLNGAIKRIAYEHDLDWQDKLYASIFNEPAEVAFWRDGKGALRHYAVVMRRGVFTKALEEAAKVALKDGQLKKAGDISTSNGNALVLALEVNPRRTLLLISQGDRMVVLSDPGLLFDDSNSIVKEARAAVSNWLEHDGALAKQFDLDNIAPAVAPTAGQPADTARHTLAIGAPTMALGYGAFVSGFKGMRFDFGGDWSTSVWLDSNKLTSAQLLDPALWTAAPANPSACVVMPVDWAMVNKVLKEASAKPNLPEQALASLSGPGLACWYRESNLYSPVFIAKLPANTANRDTTLQAMATWAIATGEQAAPGKGKTKAKPDQKFWRNANSKATLAASADFVVFSPDGGLVEKVIDTIARSNPSVADQNPGTQSTLGMITPRPLSEMAQREVYAALSGPDDANFLDAAKTHLPARMKALASYPPIRLELSKTQTSGKAWHKVDWISKEKAN</sequence>
<keyword evidence="2" id="KW-1185">Reference proteome</keyword>
<reference evidence="1 2" key="1">
    <citation type="submission" date="2020-08" db="EMBL/GenBank/DDBJ databases">
        <title>Novel species isolated from subtropical streams in China.</title>
        <authorList>
            <person name="Lu H."/>
        </authorList>
    </citation>
    <scope>NUCLEOTIDE SEQUENCE [LARGE SCALE GENOMIC DNA]</scope>
    <source>
        <strain evidence="1 2">CY18W</strain>
    </source>
</reference>
<dbReference type="EMBL" id="JACOGF010000008">
    <property type="protein sequence ID" value="MBC3919073.1"/>
    <property type="molecule type" value="Genomic_DNA"/>
</dbReference>
<accession>A0ABR6ZU40</accession>